<proteinExistence type="predicted"/>
<keyword evidence="2" id="KW-1185">Reference proteome</keyword>
<evidence type="ECO:0000313" key="2">
    <source>
        <dbReference type="Proteomes" id="UP000183567"/>
    </source>
</evidence>
<name>A0A1J8PI71_9AGAM</name>
<organism evidence="1 2">
    <name type="scientific">Rhizopogon vesiculosus</name>
    <dbReference type="NCBI Taxonomy" id="180088"/>
    <lineage>
        <taxon>Eukaryota</taxon>
        <taxon>Fungi</taxon>
        <taxon>Dikarya</taxon>
        <taxon>Basidiomycota</taxon>
        <taxon>Agaricomycotina</taxon>
        <taxon>Agaricomycetes</taxon>
        <taxon>Agaricomycetidae</taxon>
        <taxon>Boletales</taxon>
        <taxon>Suillineae</taxon>
        <taxon>Rhizopogonaceae</taxon>
        <taxon>Rhizopogon</taxon>
    </lineage>
</organism>
<dbReference type="OrthoDB" id="3218065at2759"/>
<sequence>MAIDSAGHLSDEGTHKCLHAIPPHKRCKLHIPFHTQGKLDNERHEDERRTALEAIEKLLQSKKTTFISDPSGLQAKRAYTIQSHLALIVKNGQKVKESLQDN</sequence>
<reference evidence="1 2" key="1">
    <citation type="submission" date="2016-03" db="EMBL/GenBank/DDBJ databases">
        <title>Comparative genomics of the ectomycorrhizal sister species Rhizopogon vinicolor and Rhizopogon vesiculosus (Basidiomycota: Boletales) reveals a divergence of the mating type B locus.</title>
        <authorList>
            <person name="Mujic A.B."/>
            <person name="Kuo A."/>
            <person name="Tritt A."/>
            <person name="Lipzen A."/>
            <person name="Chen C."/>
            <person name="Johnson J."/>
            <person name="Sharma A."/>
            <person name="Barry K."/>
            <person name="Grigoriev I.V."/>
            <person name="Spatafora J.W."/>
        </authorList>
    </citation>
    <scope>NUCLEOTIDE SEQUENCE [LARGE SCALE GENOMIC DNA]</scope>
    <source>
        <strain evidence="1 2">AM-OR11-056</strain>
    </source>
</reference>
<dbReference type="Proteomes" id="UP000183567">
    <property type="component" value="Unassembled WGS sequence"/>
</dbReference>
<dbReference type="AlphaFoldDB" id="A0A1J8PI71"/>
<evidence type="ECO:0000313" key="1">
    <source>
        <dbReference type="EMBL" id="OJA08287.1"/>
    </source>
</evidence>
<dbReference type="EMBL" id="LVVM01006349">
    <property type="protein sequence ID" value="OJA08287.1"/>
    <property type="molecule type" value="Genomic_DNA"/>
</dbReference>
<gene>
    <name evidence="1" type="ORF">AZE42_07807</name>
</gene>
<protein>
    <submittedName>
        <fullName evidence="1">Uncharacterized protein</fullName>
    </submittedName>
</protein>
<comment type="caution">
    <text evidence="1">The sequence shown here is derived from an EMBL/GenBank/DDBJ whole genome shotgun (WGS) entry which is preliminary data.</text>
</comment>
<accession>A0A1J8PI71</accession>